<gene>
    <name evidence="6" type="ORF">ENV60_07845</name>
</gene>
<dbReference type="InterPro" id="IPR012338">
    <property type="entry name" value="Beta-lactam/transpept-like"/>
</dbReference>
<reference evidence="6" key="1">
    <citation type="journal article" date="2020" name="mSystems">
        <title>Genome- and Community-Level Interaction Insights into Carbon Utilization and Element Cycling Functions of Hydrothermarchaeota in Hydrothermal Sediment.</title>
        <authorList>
            <person name="Zhou Z."/>
            <person name="Liu Y."/>
            <person name="Xu W."/>
            <person name="Pan J."/>
            <person name="Luo Z.H."/>
            <person name="Li M."/>
        </authorList>
    </citation>
    <scope>NUCLEOTIDE SEQUENCE [LARGE SCALE GENOMIC DNA]</scope>
    <source>
        <strain evidence="6">SpSt-774</strain>
    </source>
</reference>
<dbReference type="GO" id="GO:0071555">
    <property type="term" value="P:cell wall organization"/>
    <property type="evidence" value="ECO:0007669"/>
    <property type="project" value="TreeGrafter"/>
</dbReference>
<feature type="domain" description="Penicillin-binding protein transpeptidase" evidence="4">
    <location>
        <begin position="237"/>
        <end position="527"/>
    </location>
</feature>
<dbReference type="Pfam" id="PF03717">
    <property type="entry name" value="PBP_dimer"/>
    <property type="match status" value="1"/>
</dbReference>
<organism evidence="6">
    <name type="scientific">candidate division WOR-3 bacterium</name>
    <dbReference type="NCBI Taxonomy" id="2052148"/>
    <lineage>
        <taxon>Bacteria</taxon>
        <taxon>Bacteria division WOR-3</taxon>
    </lineage>
</organism>
<evidence type="ECO:0000256" key="2">
    <source>
        <dbReference type="ARBA" id="ARBA00023136"/>
    </source>
</evidence>
<dbReference type="EMBL" id="DTGZ01000146">
    <property type="protein sequence ID" value="HGV98192.1"/>
    <property type="molecule type" value="Genomic_DNA"/>
</dbReference>
<proteinExistence type="predicted"/>
<comment type="caution">
    <text evidence="6">The sequence shown here is derived from an EMBL/GenBank/DDBJ whole genome shotgun (WGS) entry which is preliminary data.</text>
</comment>
<sequence length="541" mass="61322">MRGAKFIHFFLFFISFLFFGYLFFIQCIKFGYYRRISEKTHQKKVILCGSRGNIFDRNGLALATSEPCFSVFCTPQYAKDKKRLATEIALISQRPVFEIKRLLEDNKFFWLEMKVNVEKRDRYLNLNDPSIGYTHDLRRIYTMPDVFGSIIGRCSMDNRGIEGIELYFDEILSGKSGFVVYQKDPSGELFPYYNYPEEDPKPGKDLYLTIDLQLQTILYTQLKECLNQKNAKATSGLIINPRTGEILAMVNISKDGKMRNSAVCDEFEPGSTFKIVGLAFALSNGIKETELFNTNAGKININGHIIHDYKNYGIITLSEAIVHSSNVVMSMLAERFNQDNFLLMTQDFGFTEITGIEFPGEAAGHLAKTKKLNQIEFATLLFGQGITCNLLQLAFAYQAIANNGVLNKPIILSQVRDKKKIVYQTEPLRVRRVVDEDIARRITKILCEVVDEGTGTGAKLDGVRVAGKTGTAQKAVNGQYSTTQITATFVGYFPADNPEYLVALMVDEPQNERWASTIVAPVFKQIAQRICQIRNFEYAFK</sequence>
<keyword evidence="3" id="KW-0812">Transmembrane</keyword>
<dbReference type="Pfam" id="PF00905">
    <property type="entry name" value="Transpeptidase"/>
    <property type="match status" value="1"/>
</dbReference>
<feature type="domain" description="Penicillin-binding protein dimerisation" evidence="5">
    <location>
        <begin position="50"/>
        <end position="188"/>
    </location>
</feature>
<evidence type="ECO:0000259" key="5">
    <source>
        <dbReference type="Pfam" id="PF03717"/>
    </source>
</evidence>
<dbReference type="InterPro" id="IPR036138">
    <property type="entry name" value="PBP_dimer_sf"/>
</dbReference>
<protein>
    <submittedName>
        <fullName evidence="6">Penicillin-binding protein 2</fullName>
    </submittedName>
</protein>
<dbReference type="GO" id="GO:0005886">
    <property type="term" value="C:plasma membrane"/>
    <property type="evidence" value="ECO:0007669"/>
    <property type="project" value="TreeGrafter"/>
</dbReference>
<dbReference type="Gene3D" id="3.30.450.330">
    <property type="match status" value="1"/>
</dbReference>
<dbReference type="SUPFAM" id="SSF56601">
    <property type="entry name" value="beta-lactamase/transpeptidase-like"/>
    <property type="match status" value="1"/>
</dbReference>
<evidence type="ECO:0000256" key="3">
    <source>
        <dbReference type="SAM" id="Phobius"/>
    </source>
</evidence>
<dbReference type="PANTHER" id="PTHR30627">
    <property type="entry name" value="PEPTIDOGLYCAN D,D-TRANSPEPTIDASE"/>
    <property type="match status" value="1"/>
</dbReference>
<dbReference type="GO" id="GO:0008658">
    <property type="term" value="F:penicillin binding"/>
    <property type="evidence" value="ECO:0007669"/>
    <property type="project" value="InterPro"/>
</dbReference>
<dbReference type="Gene3D" id="3.40.710.10">
    <property type="entry name" value="DD-peptidase/beta-lactamase superfamily"/>
    <property type="match status" value="1"/>
</dbReference>
<evidence type="ECO:0000259" key="4">
    <source>
        <dbReference type="Pfam" id="PF00905"/>
    </source>
</evidence>
<keyword evidence="3" id="KW-1133">Transmembrane helix</keyword>
<accession>A0A7C4X9N7</accession>
<dbReference type="AlphaFoldDB" id="A0A7C4X9N7"/>
<dbReference type="Gene3D" id="3.90.1310.10">
    <property type="entry name" value="Penicillin-binding protein 2a (Domain 2)"/>
    <property type="match status" value="1"/>
</dbReference>
<name>A0A7C4X9N7_UNCW3</name>
<dbReference type="InterPro" id="IPR001460">
    <property type="entry name" value="PCN-bd_Tpept"/>
</dbReference>
<evidence type="ECO:0000256" key="1">
    <source>
        <dbReference type="ARBA" id="ARBA00004370"/>
    </source>
</evidence>
<feature type="transmembrane region" description="Helical" evidence="3">
    <location>
        <begin position="6"/>
        <end position="25"/>
    </location>
</feature>
<comment type="subcellular location">
    <subcellularLocation>
        <location evidence="1">Membrane</location>
    </subcellularLocation>
</comment>
<keyword evidence="2 3" id="KW-0472">Membrane</keyword>
<dbReference type="InterPro" id="IPR005311">
    <property type="entry name" value="PBP_dimer"/>
</dbReference>
<dbReference type="SUPFAM" id="SSF56519">
    <property type="entry name" value="Penicillin binding protein dimerisation domain"/>
    <property type="match status" value="1"/>
</dbReference>
<dbReference type="InterPro" id="IPR050515">
    <property type="entry name" value="Beta-lactam/transpept"/>
</dbReference>
<dbReference type="PANTHER" id="PTHR30627:SF1">
    <property type="entry name" value="PEPTIDOGLYCAN D,D-TRANSPEPTIDASE FTSI"/>
    <property type="match status" value="1"/>
</dbReference>
<evidence type="ECO:0000313" key="6">
    <source>
        <dbReference type="EMBL" id="HGV98192.1"/>
    </source>
</evidence>